<dbReference type="PANTHER" id="PTHR11080">
    <property type="entry name" value="PYRAZINAMIDASE/NICOTINAMIDASE"/>
    <property type="match status" value="1"/>
</dbReference>
<gene>
    <name evidence="9" type="ORF">Geu3261_0052_024</name>
</gene>
<keyword evidence="3" id="KW-0479">Metal-binding</keyword>
<comment type="caution">
    <text evidence="9">The sequence shown here is derived from an EMBL/GenBank/DDBJ whole genome shotgun (WGS) entry which is preliminary data.</text>
</comment>
<evidence type="ECO:0000259" key="8">
    <source>
        <dbReference type="Pfam" id="PF00857"/>
    </source>
</evidence>
<reference evidence="9 10" key="1">
    <citation type="submission" date="2012-11" db="EMBL/GenBank/DDBJ databases">
        <title>Whole genome sequence of Gluconacetobacter europaeus NBRC3261.</title>
        <authorList>
            <person name="Azuma Y."/>
            <person name="Higashiura N."/>
            <person name="Hirakawa H."/>
            <person name="Matsushita K."/>
        </authorList>
    </citation>
    <scope>NUCLEOTIDE SEQUENCE [LARGE SCALE GENOMIC DNA]</scope>
    <source>
        <strain evidence="9 10">NBRC 3261</strain>
    </source>
</reference>
<evidence type="ECO:0000313" key="10">
    <source>
        <dbReference type="Proteomes" id="UP000032675"/>
    </source>
</evidence>
<dbReference type="PANTHER" id="PTHR11080:SF2">
    <property type="entry name" value="LD05707P"/>
    <property type="match status" value="1"/>
</dbReference>
<dbReference type="InterPro" id="IPR036380">
    <property type="entry name" value="Isochorismatase-like_sf"/>
</dbReference>
<comment type="pathway">
    <text evidence="5">Cofactor biosynthesis; nicotinate biosynthesis; nicotinate from nicotinamide: step 1/1.</text>
</comment>
<feature type="domain" description="Isochorismatase-like" evidence="8">
    <location>
        <begin position="18"/>
        <end position="176"/>
    </location>
</feature>
<evidence type="ECO:0000256" key="3">
    <source>
        <dbReference type="ARBA" id="ARBA00022723"/>
    </source>
</evidence>
<dbReference type="SUPFAM" id="SSF52499">
    <property type="entry name" value="Isochorismatase-like hydrolases"/>
    <property type="match status" value="1"/>
</dbReference>
<dbReference type="AlphaFoldDB" id="A0A0D6PYD1"/>
<evidence type="ECO:0000256" key="2">
    <source>
        <dbReference type="ARBA" id="ARBA00022642"/>
    </source>
</evidence>
<organism evidence="9 10">
    <name type="scientific">Komagataeibacter europaeus NBRC 3261</name>
    <dbReference type="NCBI Taxonomy" id="1234669"/>
    <lineage>
        <taxon>Bacteria</taxon>
        <taxon>Pseudomonadati</taxon>
        <taxon>Pseudomonadota</taxon>
        <taxon>Alphaproteobacteria</taxon>
        <taxon>Acetobacterales</taxon>
        <taxon>Acetobacteraceae</taxon>
        <taxon>Komagataeibacter</taxon>
    </lineage>
</organism>
<evidence type="ECO:0000256" key="5">
    <source>
        <dbReference type="ARBA" id="ARBA00037900"/>
    </source>
</evidence>
<keyword evidence="4" id="KW-0378">Hydrolase</keyword>
<dbReference type="GO" id="GO:0046872">
    <property type="term" value="F:metal ion binding"/>
    <property type="evidence" value="ECO:0007669"/>
    <property type="project" value="UniProtKB-KW"/>
</dbReference>
<dbReference type="GO" id="GO:0019363">
    <property type="term" value="P:pyridine nucleotide biosynthetic process"/>
    <property type="evidence" value="ECO:0007669"/>
    <property type="project" value="UniProtKB-KW"/>
</dbReference>
<protein>
    <recommendedName>
        <fullName evidence="6">nicotinamidase</fullName>
        <ecNumber evidence="6">3.5.1.19</ecNumber>
    </recommendedName>
    <alternativeName>
        <fullName evidence="7">Nicotinamide deamidase</fullName>
    </alternativeName>
</protein>
<dbReference type="EC" id="3.5.1.19" evidence="6"/>
<evidence type="ECO:0000256" key="1">
    <source>
        <dbReference type="ARBA" id="ARBA00006336"/>
    </source>
</evidence>
<dbReference type="Gene3D" id="3.40.50.850">
    <property type="entry name" value="Isochorismatase-like"/>
    <property type="match status" value="1"/>
</dbReference>
<evidence type="ECO:0000313" key="9">
    <source>
        <dbReference type="EMBL" id="GAN96053.1"/>
    </source>
</evidence>
<name>A0A0D6PYD1_KOMEU</name>
<dbReference type="InterPro" id="IPR052347">
    <property type="entry name" value="Isochorismatase_Nicotinamidase"/>
</dbReference>
<proteinExistence type="inferred from homology"/>
<evidence type="ECO:0000256" key="4">
    <source>
        <dbReference type="ARBA" id="ARBA00022801"/>
    </source>
</evidence>
<dbReference type="EMBL" id="BANI01000046">
    <property type="protein sequence ID" value="GAN96053.1"/>
    <property type="molecule type" value="Genomic_DNA"/>
</dbReference>
<evidence type="ECO:0000256" key="7">
    <source>
        <dbReference type="ARBA" id="ARBA00043224"/>
    </source>
</evidence>
<accession>A0A0D6PYD1</accession>
<dbReference type="Proteomes" id="UP000032675">
    <property type="component" value="Unassembled WGS sequence"/>
</dbReference>
<evidence type="ECO:0000256" key="6">
    <source>
        <dbReference type="ARBA" id="ARBA00039017"/>
    </source>
</evidence>
<dbReference type="CDD" id="cd01011">
    <property type="entry name" value="nicotinamidase"/>
    <property type="match status" value="1"/>
</dbReference>
<keyword evidence="2" id="KW-0662">Pyridine nucleotide biosynthesis</keyword>
<dbReference type="Pfam" id="PF00857">
    <property type="entry name" value="Isochorismatase"/>
    <property type="match status" value="1"/>
</dbReference>
<dbReference type="GO" id="GO:0008936">
    <property type="term" value="F:nicotinamidase activity"/>
    <property type="evidence" value="ECO:0007669"/>
    <property type="project" value="UniProtKB-EC"/>
</dbReference>
<dbReference type="RefSeq" id="WP_048850663.1">
    <property type="nucleotide sequence ID" value="NZ_BANI01000046.1"/>
</dbReference>
<comment type="similarity">
    <text evidence="1">Belongs to the isochorismatase family.</text>
</comment>
<sequence length="206" mass="21275">MMGQGQAMSSLRITATDALLIIDMQADFMPGGPLGVPGADRLPSLINPLCDLPFGVIVATQDWHPAGHVSFVGRGGQWPVHCVAGTPGADLSPALAQAHVGVVLRKGLHPDVDSYSAFEDNDHASRTGLDGLLKGRGITRVFVVGVALDYCVAATARDAVRAGFATFVLPDACRGVRQAPAAVLDAPGMEGVNQAQAADVLACNRA</sequence>
<dbReference type="InterPro" id="IPR000868">
    <property type="entry name" value="Isochorismatase-like_dom"/>
</dbReference>